<gene>
    <name evidence="1" type="ORF">C8P63_11498</name>
</gene>
<keyword evidence="2" id="KW-1185">Reference proteome</keyword>
<accession>A0A2T6BSC5</accession>
<evidence type="ECO:0000313" key="1">
    <source>
        <dbReference type="EMBL" id="PTX58916.1"/>
    </source>
</evidence>
<dbReference type="AlphaFoldDB" id="A0A2T6BSC5"/>
<reference evidence="1 2" key="1">
    <citation type="submission" date="2018-04" db="EMBL/GenBank/DDBJ databases">
        <title>Genomic Encyclopedia of Archaeal and Bacterial Type Strains, Phase II (KMG-II): from individual species to whole genera.</title>
        <authorList>
            <person name="Goeker M."/>
        </authorList>
    </citation>
    <scope>NUCLEOTIDE SEQUENCE [LARGE SCALE GENOMIC DNA]</scope>
    <source>
        <strain evidence="1 2">DSM 45787</strain>
    </source>
</reference>
<evidence type="ECO:0000313" key="2">
    <source>
        <dbReference type="Proteomes" id="UP000244240"/>
    </source>
</evidence>
<protein>
    <submittedName>
        <fullName evidence="1">Uncharacterized protein</fullName>
    </submittedName>
</protein>
<dbReference type="Proteomes" id="UP000244240">
    <property type="component" value="Unassembled WGS sequence"/>
</dbReference>
<organism evidence="1 2">
    <name type="scientific">Melghirimyces profundicolus</name>
    <dbReference type="NCBI Taxonomy" id="1242148"/>
    <lineage>
        <taxon>Bacteria</taxon>
        <taxon>Bacillati</taxon>
        <taxon>Bacillota</taxon>
        <taxon>Bacilli</taxon>
        <taxon>Bacillales</taxon>
        <taxon>Thermoactinomycetaceae</taxon>
        <taxon>Melghirimyces</taxon>
    </lineage>
</organism>
<sequence>MGWGIIGTGLYHHGIHHSPAIGKQKGIPIQY</sequence>
<comment type="caution">
    <text evidence="1">The sequence shown here is derived from an EMBL/GenBank/DDBJ whole genome shotgun (WGS) entry which is preliminary data.</text>
</comment>
<name>A0A2T6BSC5_9BACL</name>
<dbReference type="EMBL" id="QBKR01000014">
    <property type="protein sequence ID" value="PTX58916.1"/>
    <property type="molecule type" value="Genomic_DNA"/>
</dbReference>
<proteinExistence type="predicted"/>